<dbReference type="AlphaFoldDB" id="A0A0F8YUY5"/>
<sequence length="209" mass="22007">YVFFDAFRDSLLAAAETVPWRPSRPGLKGRRPRPGADHARPMYLRRVEVFELPGGKVRFAVKGGGGPVFSPDGKTLAALGYKTVRLLRTADGTQAGTLSNPGRILSAAFGPVTSLAFSPDGKRLACGMILGVRDGSFHIGTRAIVRLFDLDTGASRDVQVADAASAPVPAFSPDSGTLATGSPAGSILLWNMGELARQYALPVRRGGSK</sequence>
<feature type="non-terminal residue" evidence="1">
    <location>
        <position position="1"/>
    </location>
</feature>
<dbReference type="EMBL" id="LAZR01054876">
    <property type="protein sequence ID" value="KKK77600.1"/>
    <property type="molecule type" value="Genomic_DNA"/>
</dbReference>
<name>A0A0F8YUY5_9ZZZZ</name>
<protein>
    <recommendedName>
        <fullName evidence="2">Anaphase-promoting complex subunit 4 WD40 domain-containing protein</fullName>
    </recommendedName>
</protein>
<evidence type="ECO:0008006" key="2">
    <source>
        <dbReference type="Google" id="ProtNLM"/>
    </source>
</evidence>
<dbReference type="Pfam" id="PF00400">
    <property type="entry name" value="WD40"/>
    <property type="match status" value="2"/>
</dbReference>
<dbReference type="PANTHER" id="PTHR19879">
    <property type="entry name" value="TRANSCRIPTION INITIATION FACTOR TFIID"/>
    <property type="match status" value="1"/>
</dbReference>
<comment type="caution">
    <text evidence="1">The sequence shown here is derived from an EMBL/GenBank/DDBJ whole genome shotgun (WGS) entry which is preliminary data.</text>
</comment>
<reference evidence="1" key="1">
    <citation type="journal article" date="2015" name="Nature">
        <title>Complex archaea that bridge the gap between prokaryotes and eukaryotes.</title>
        <authorList>
            <person name="Spang A."/>
            <person name="Saw J.H."/>
            <person name="Jorgensen S.L."/>
            <person name="Zaremba-Niedzwiedzka K."/>
            <person name="Martijn J."/>
            <person name="Lind A.E."/>
            <person name="van Eijk R."/>
            <person name="Schleper C."/>
            <person name="Guy L."/>
            <person name="Ettema T.J."/>
        </authorList>
    </citation>
    <scope>NUCLEOTIDE SEQUENCE</scope>
</reference>
<dbReference type="InterPro" id="IPR011659">
    <property type="entry name" value="WD40"/>
</dbReference>
<gene>
    <name evidence="1" type="ORF">LCGC14_2851960</name>
</gene>
<dbReference type="InterPro" id="IPR011044">
    <property type="entry name" value="Quino_amine_DH_bsu"/>
</dbReference>
<dbReference type="PANTHER" id="PTHR19879:SF9">
    <property type="entry name" value="TRANSCRIPTION INITIATION FACTOR TFIID SUBUNIT 5"/>
    <property type="match status" value="1"/>
</dbReference>
<organism evidence="1">
    <name type="scientific">marine sediment metagenome</name>
    <dbReference type="NCBI Taxonomy" id="412755"/>
    <lineage>
        <taxon>unclassified sequences</taxon>
        <taxon>metagenomes</taxon>
        <taxon>ecological metagenomes</taxon>
    </lineage>
</organism>
<dbReference type="Gene3D" id="2.130.10.10">
    <property type="entry name" value="YVTN repeat-like/Quinoprotein amine dehydrogenase"/>
    <property type="match status" value="1"/>
</dbReference>
<proteinExistence type="predicted"/>
<evidence type="ECO:0000313" key="1">
    <source>
        <dbReference type="EMBL" id="KKK77600.1"/>
    </source>
</evidence>
<dbReference type="InterPro" id="IPR015943">
    <property type="entry name" value="WD40/YVTN_repeat-like_dom_sf"/>
</dbReference>
<accession>A0A0F8YUY5</accession>
<dbReference type="Pfam" id="PF07676">
    <property type="entry name" value="PD40"/>
    <property type="match status" value="1"/>
</dbReference>
<dbReference type="SUPFAM" id="SSF50969">
    <property type="entry name" value="YVTN repeat-like/Quinoprotein amine dehydrogenase"/>
    <property type="match status" value="1"/>
</dbReference>
<dbReference type="InterPro" id="IPR001680">
    <property type="entry name" value="WD40_rpt"/>
</dbReference>